<dbReference type="AlphaFoldDB" id="A0A6B9FQU9"/>
<protein>
    <submittedName>
        <fullName evidence="1">Uncharacterized protein</fullName>
    </submittedName>
</protein>
<reference evidence="1 2" key="1">
    <citation type="journal article" date="2012" name="Genet. Mol. Biol.">
        <title>Analysis of 16S rRNA and mxaF genes revealing insights into Methylobacterium niche-specific plant association.</title>
        <authorList>
            <person name="Dourado M.N."/>
            <person name="Andreote F.D."/>
            <person name="Dini-Andreote F."/>
            <person name="Conti R."/>
            <person name="Araujo J.M."/>
            <person name="Araujo W.L."/>
        </authorList>
    </citation>
    <scope>NUCLEOTIDE SEQUENCE [LARGE SCALE GENOMIC DNA]</scope>
    <source>
        <strain evidence="1 2">SR1.6/6</strain>
    </source>
</reference>
<dbReference type="Proteomes" id="UP000012488">
    <property type="component" value="Chromosome"/>
</dbReference>
<proteinExistence type="predicted"/>
<organism evidence="1 2">
    <name type="scientific">Methylobacterium mesophilicum SR1.6/6</name>
    <dbReference type="NCBI Taxonomy" id="908290"/>
    <lineage>
        <taxon>Bacteria</taxon>
        <taxon>Pseudomonadati</taxon>
        <taxon>Pseudomonadota</taxon>
        <taxon>Alphaproteobacteria</taxon>
        <taxon>Hyphomicrobiales</taxon>
        <taxon>Methylobacteriaceae</taxon>
        <taxon>Methylobacterium</taxon>
    </lineage>
</organism>
<reference evidence="1 2" key="2">
    <citation type="journal article" date="2013" name="Genome Announc.">
        <title>Draft Genome Sequence of Methylobacterium mesophilicum Strain SR1.6/6, Isolated from Citrus sinensis.</title>
        <authorList>
            <person name="Marinho Almeida D."/>
            <person name="Dini-Andreote F."/>
            <person name="Camargo Neves A.A."/>
            <person name="Juca Ramos R.T."/>
            <person name="Andreote F.D."/>
            <person name="Carneiro A.R."/>
            <person name="Oliveira de Souza Lima A."/>
            <person name="Caracciolo Gomes de Sa P.H."/>
            <person name="Ribeiro Barbosa M.S."/>
            <person name="Araujo W.L."/>
            <person name="Silva A."/>
        </authorList>
    </citation>
    <scope>NUCLEOTIDE SEQUENCE [LARGE SCALE GENOMIC DNA]</scope>
    <source>
        <strain evidence="1 2">SR1.6/6</strain>
    </source>
</reference>
<dbReference type="EMBL" id="CP043538">
    <property type="protein sequence ID" value="QGY04249.1"/>
    <property type="molecule type" value="Genomic_DNA"/>
</dbReference>
<dbReference type="RefSeq" id="WP_010687251.1">
    <property type="nucleotide sequence ID" value="NZ_CP043538.1"/>
</dbReference>
<dbReference type="KEGG" id="mmes:MMSR116_21840"/>
<accession>A0A6B9FQU9</accession>
<evidence type="ECO:0000313" key="1">
    <source>
        <dbReference type="EMBL" id="QGY04249.1"/>
    </source>
</evidence>
<evidence type="ECO:0000313" key="2">
    <source>
        <dbReference type="Proteomes" id="UP000012488"/>
    </source>
</evidence>
<sequence>MPRPFEPFADALRTAREIVRDRGGTLAEAAVQADPRAYDEACNALVVRIAQAIVDAGDAAATHRAGRDNAAA</sequence>
<gene>
    <name evidence="1" type="ORF">MMSR116_21840</name>
</gene>
<name>A0A6B9FQU9_9HYPH</name>
<dbReference type="OrthoDB" id="8000663at2"/>